<dbReference type="Proteomes" id="UP000694857">
    <property type="component" value="Chromosome 4"/>
</dbReference>
<keyword evidence="2" id="KW-1185">Reference proteome</keyword>
<reference evidence="3" key="1">
    <citation type="submission" date="2025-08" db="UniProtKB">
        <authorList>
            <consortium name="RefSeq"/>
        </authorList>
    </citation>
    <scope>IDENTIFICATION</scope>
    <source>
        <tissue evidence="3">Epidermis and Blubber</tissue>
    </source>
</reference>
<name>A0A8B8XC85_BALMU</name>
<feature type="compositionally biased region" description="Basic and acidic residues" evidence="1">
    <location>
        <begin position="244"/>
        <end position="257"/>
    </location>
</feature>
<dbReference type="RefSeq" id="XP_036705540.1">
    <property type="nucleotide sequence ID" value="XM_036849645.1"/>
</dbReference>
<evidence type="ECO:0000313" key="3">
    <source>
        <dbReference type="RefSeq" id="XP_036705540.1"/>
    </source>
</evidence>
<accession>A0A8B8XC85</accession>
<evidence type="ECO:0000313" key="2">
    <source>
        <dbReference type="Proteomes" id="UP000694857"/>
    </source>
</evidence>
<feature type="region of interest" description="Disordered" evidence="1">
    <location>
        <begin position="244"/>
        <end position="267"/>
    </location>
</feature>
<organism evidence="2 3">
    <name type="scientific">Balaenoptera musculus</name>
    <name type="common">Blue whale</name>
    <dbReference type="NCBI Taxonomy" id="9771"/>
    <lineage>
        <taxon>Eukaryota</taxon>
        <taxon>Metazoa</taxon>
        <taxon>Chordata</taxon>
        <taxon>Craniata</taxon>
        <taxon>Vertebrata</taxon>
        <taxon>Euteleostomi</taxon>
        <taxon>Mammalia</taxon>
        <taxon>Eutheria</taxon>
        <taxon>Laurasiatheria</taxon>
        <taxon>Artiodactyla</taxon>
        <taxon>Whippomorpha</taxon>
        <taxon>Cetacea</taxon>
        <taxon>Mysticeti</taxon>
        <taxon>Balaenopteridae</taxon>
        <taxon>Balaenoptera</taxon>
    </lineage>
</organism>
<dbReference type="AlphaFoldDB" id="A0A8B8XC85"/>
<protein>
    <submittedName>
        <fullName evidence="3">Uncharacterized protein LOC118893955</fullName>
    </submittedName>
</protein>
<dbReference type="KEGG" id="bmus:118893955"/>
<evidence type="ECO:0000256" key="1">
    <source>
        <dbReference type="SAM" id="MobiDB-lite"/>
    </source>
</evidence>
<dbReference type="GeneID" id="118893955"/>
<sequence length="267" mass="29700">MMRLALSSLMTVVKSLRPRSPRQPSQLQAYVLLSAVPAGTSTSLPSPGQGTAKAPVLAVVLNQSLEESGEEVSPTSATYSENAEVVGPPGKMKEGRLNAGQAETTGVHCISQHTQQSHTSLPWPLFFHCLKCSSTVILLTNAYVAFKSQITRHLLLATFFVRKITPSLEPFLCLIPISIIIRLNWIFFRTINCNYTNSLRVTLNYKFVRTRHRSSHFHPPMQAKVDPTPPFVLAETTPPKCEKLGQEERWEHRDARSRQVVSAQGLQ</sequence>
<proteinExistence type="predicted"/>
<feature type="region of interest" description="Disordered" evidence="1">
    <location>
        <begin position="68"/>
        <end position="93"/>
    </location>
</feature>
<gene>
    <name evidence="3" type="primary">LOC118893955</name>
</gene>